<feature type="compositionally biased region" description="Polar residues" evidence="1">
    <location>
        <begin position="61"/>
        <end position="71"/>
    </location>
</feature>
<feature type="compositionally biased region" description="Basic and acidic residues" evidence="1">
    <location>
        <begin position="20"/>
        <end position="45"/>
    </location>
</feature>
<organism evidence="2 3">
    <name type="scientific">Trichomonascus ciferrii</name>
    <dbReference type="NCBI Taxonomy" id="44093"/>
    <lineage>
        <taxon>Eukaryota</taxon>
        <taxon>Fungi</taxon>
        <taxon>Dikarya</taxon>
        <taxon>Ascomycota</taxon>
        <taxon>Saccharomycotina</taxon>
        <taxon>Dipodascomycetes</taxon>
        <taxon>Dipodascales</taxon>
        <taxon>Trichomonascaceae</taxon>
        <taxon>Trichomonascus</taxon>
        <taxon>Trichomonascus ciferrii complex</taxon>
    </lineage>
</organism>
<evidence type="ECO:0000313" key="2">
    <source>
        <dbReference type="EMBL" id="KAA8910732.1"/>
    </source>
</evidence>
<feature type="region of interest" description="Disordered" evidence="1">
    <location>
        <begin position="178"/>
        <end position="197"/>
    </location>
</feature>
<dbReference type="Proteomes" id="UP000761534">
    <property type="component" value="Unassembled WGS sequence"/>
</dbReference>
<dbReference type="EMBL" id="SWFS01000303">
    <property type="protein sequence ID" value="KAA8910732.1"/>
    <property type="molecule type" value="Genomic_DNA"/>
</dbReference>
<comment type="caution">
    <text evidence="2">The sequence shown here is derived from an EMBL/GenBank/DDBJ whole genome shotgun (WGS) entry which is preliminary data.</text>
</comment>
<gene>
    <name evidence="2" type="ORF">TRICI_004063</name>
</gene>
<proteinExistence type="predicted"/>
<keyword evidence="3" id="KW-1185">Reference proteome</keyword>
<dbReference type="AlphaFoldDB" id="A0A642V1E4"/>
<evidence type="ECO:0000256" key="1">
    <source>
        <dbReference type="SAM" id="MobiDB-lite"/>
    </source>
</evidence>
<feature type="compositionally biased region" description="Polar residues" evidence="1">
    <location>
        <begin position="183"/>
        <end position="192"/>
    </location>
</feature>
<dbReference type="Pfam" id="PF12396">
    <property type="entry name" value="DUF3659"/>
    <property type="match status" value="1"/>
</dbReference>
<protein>
    <submittedName>
        <fullName evidence="2">Uncharacterized protein</fullName>
    </submittedName>
</protein>
<name>A0A642V1E4_9ASCO</name>
<evidence type="ECO:0000313" key="3">
    <source>
        <dbReference type="Proteomes" id="UP000761534"/>
    </source>
</evidence>
<dbReference type="OrthoDB" id="3946749at2759"/>
<feature type="compositionally biased region" description="Low complexity" evidence="1">
    <location>
        <begin position="10"/>
        <end position="19"/>
    </location>
</feature>
<accession>A0A642V1E4</accession>
<feature type="region of interest" description="Disordered" evidence="1">
    <location>
        <begin position="1"/>
        <end position="78"/>
    </location>
</feature>
<dbReference type="InterPro" id="IPR022124">
    <property type="entry name" value="DUF3659"/>
</dbReference>
<dbReference type="VEuPathDB" id="FungiDB:TRICI_004063"/>
<sequence length="239" mass="25462">MPDVEKLKKTNGANKGTGKTAKDELDSKEKETESKVAEGGRKLKDLPPSVYSAAPSLFAKDSNQSESQNDGGNADVSKVYQSLKGAKVDKSGNVVSKSGAVLGKADGKLSKMVGKKVNWQGEIVDKKGKVLGTVTNIADSASFGGATLNAMYERAKETSGIDGDKSIDKLAKSAYKRAHGASKNVSKATQSKKPSEKSLLEYGDMKLKMNTDSENVTFSFSLPQQQLKDLHKQLETIVG</sequence>
<reference evidence="2" key="1">
    <citation type="journal article" date="2019" name="G3 (Bethesda)">
        <title>Genome Assemblies of Two Rare Opportunistic Yeast Pathogens: Diutina rugosa (syn. Candida rugosa) and Trichomonascus ciferrii (syn. Candida ciferrii).</title>
        <authorList>
            <person name="Mixao V."/>
            <person name="Saus E."/>
            <person name="Hansen A.P."/>
            <person name="Lass-Florl C."/>
            <person name="Gabaldon T."/>
        </authorList>
    </citation>
    <scope>NUCLEOTIDE SEQUENCE</scope>
    <source>
        <strain evidence="2">CBS 4856</strain>
    </source>
</reference>